<evidence type="ECO:0000313" key="3">
    <source>
        <dbReference type="Proteomes" id="UP000063308"/>
    </source>
</evidence>
<dbReference type="Proteomes" id="UP000063308">
    <property type="component" value="Chromosome"/>
</dbReference>
<reference evidence="2 3" key="1">
    <citation type="submission" date="2014-11" db="EMBL/GenBank/DDBJ databases">
        <title>Symbiosis island explosion on the genome of extra-slow-growing strains of soybean bradyrhizobia with massive insertion sequences.</title>
        <authorList>
            <person name="Iida T."/>
            <person name="Minamisawa K."/>
        </authorList>
    </citation>
    <scope>NUCLEOTIDE SEQUENCE [LARGE SCALE GENOMIC DNA]</scope>
    <source>
        <strain evidence="2 3">NK6</strain>
    </source>
</reference>
<protein>
    <recommendedName>
        <fullName evidence="1">DUF4935 domain-containing protein</fullName>
    </recommendedName>
</protein>
<organism evidence="2 3">
    <name type="scientific">Bradyrhizobium diazoefficiens</name>
    <dbReference type="NCBI Taxonomy" id="1355477"/>
    <lineage>
        <taxon>Bacteria</taxon>
        <taxon>Pseudomonadati</taxon>
        <taxon>Pseudomonadota</taxon>
        <taxon>Alphaproteobacteria</taxon>
        <taxon>Hyphomicrobiales</taxon>
        <taxon>Nitrobacteraceae</taxon>
        <taxon>Bradyrhizobium</taxon>
    </lineage>
</organism>
<evidence type="ECO:0000259" key="1">
    <source>
        <dbReference type="Pfam" id="PF16289"/>
    </source>
</evidence>
<name>A0A0E4FYH6_9BRAD</name>
<feature type="domain" description="DUF4935" evidence="1">
    <location>
        <begin position="26"/>
        <end position="185"/>
    </location>
</feature>
<proteinExistence type="predicted"/>
<accession>A0A0E4FYH6</accession>
<gene>
    <name evidence="2" type="ORF">NK6_8890</name>
</gene>
<evidence type="ECO:0000313" key="2">
    <source>
        <dbReference type="EMBL" id="BAR62034.1"/>
    </source>
</evidence>
<dbReference type="Pfam" id="PF16289">
    <property type="entry name" value="PIN_12"/>
    <property type="match status" value="1"/>
</dbReference>
<sequence>MQRPLRLGVSKLDIENHTPHLRTKYVFVDTQALRRARFDWKGRTLSKLVEFAKNGDLRLLVTDITTGEVKSQLKELLAEAGSSLLKHSGIIEQIGGSEALCCLKNQAAALSRLEACFDEFLKDARALNVPLITDIKSVLDDYFNRRPPFSAKKKAEFPDAMSVASIRQWCQQKSSTAYIISDDPDLKGCCSEAGPLFHVETISEIISRATVSRELHDALEKALSSSDYLSDELAGQIKNSEVEFRRYSHGRIRINAAKVANVHSISIVSLNVLDQQGSTFTCEPEIEAEVELNIDVEIEDYSDGPDDYYHHQQSLTHTQFEYLYPEVIVRFDPKTGELEFESIYLSGTVRINDFDFDRRWHR</sequence>
<dbReference type="EMBL" id="AP014685">
    <property type="protein sequence ID" value="BAR62034.1"/>
    <property type="molecule type" value="Genomic_DNA"/>
</dbReference>
<dbReference type="InterPro" id="IPR032557">
    <property type="entry name" value="DUF4935"/>
</dbReference>
<dbReference type="AlphaFoldDB" id="A0A0E4FYH6"/>